<dbReference type="SUPFAM" id="SSF56112">
    <property type="entry name" value="Protein kinase-like (PK-like)"/>
    <property type="match status" value="1"/>
</dbReference>
<comment type="function">
    <text evidence="4">CIPK serine-threonine protein kinases interact with CBL proteins. Binding of a CBL protein to the regulatory NAF domain of CIPK protein lead to the activation of the kinase in a calcium-dependent manner.</text>
</comment>
<dbReference type="PANTHER" id="PTHR24348:SF53">
    <property type="entry name" value="SERINE_THREONINE-PROTEIN KINASE ATG1T"/>
    <property type="match status" value="1"/>
</dbReference>
<dbReference type="PROSITE" id="PS50011">
    <property type="entry name" value="PROTEIN_KINASE_DOM"/>
    <property type="match status" value="1"/>
</dbReference>
<dbReference type="PANTHER" id="PTHR24348">
    <property type="entry name" value="SERINE/THREONINE-PROTEIN KINASE UNC-51-RELATED"/>
    <property type="match status" value="1"/>
</dbReference>
<protein>
    <submittedName>
        <fullName evidence="6">CBL-interacting protein kinase 26</fullName>
        <ecNumber evidence="6">2.7.11.1</ecNumber>
    </submittedName>
</protein>
<keyword evidence="2" id="KW-0547">Nucleotide-binding</keyword>
<dbReference type="PROSITE" id="PS00108">
    <property type="entry name" value="PROTEIN_KINASE_ST"/>
    <property type="match status" value="1"/>
</dbReference>
<dbReference type="AlphaFoldDB" id="A0A2I0BG81"/>
<dbReference type="Proteomes" id="UP000236161">
    <property type="component" value="Unassembled WGS sequence"/>
</dbReference>
<organism evidence="6 7">
    <name type="scientific">Apostasia shenzhenica</name>
    <dbReference type="NCBI Taxonomy" id="1088818"/>
    <lineage>
        <taxon>Eukaryota</taxon>
        <taxon>Viridiplantae</taxon>
        <taxon>Streptophyta</taxon>
        <taxon>Embryophyta</taxon>
        <taxon>Tracheophyta</taxon>
        <taxon>Spermatophyta</taxon>
        <taxon>Magnoliopsida</taxon>
        <taxon>Liliopsida</taxon>
        <taxon>Asparagales</taxon>
        <taxon>Orchidaceae</taxon>
        <taxon>Apostasioideae</taxon>
        <taxon>Apostasia</taxon>
    </lineage>
</organism>
<name>A0A2I0BG81_9ASPA</name>
<dbReference type="EMBL" id="KZ451885">
    <property type="protein sequence ID" value="PKA66799.1"/>
    <property type="molecule type" value="Genomic_DNA"/>
</dbReference>
<keyword evidence="7" id="KW-1185">Reference proteome</keyword>
<keyword evidence="6" id="KW-0418">Kinase</keyword>
<dbReference type="GO" id="GO:0005776">
    <property type="term" value="C:autophagosome"/>
    <property type="evidence" value="ECO:0007669"/>
    <property type="project" value="TreeGrafter"/>
</dbReference>
<dbReference type="InterPro" id="IPR011009">
    <property type="entry name" value="Kinase-like_dom_sf"/>
</dbReference>
<evidence type="ECO:0000256" key="4">
    <source>
        <dbReference type="ARBA" id="ARBA00058225"/>
    </source>
</evidence>
<dbReference type="EC" id="2.7.11.1" evidence="6"/>
<dbReference type="GO" id="GO:0005829">
    <property type="term" value="C:cytosol"/>
    <property type="evidence" value="ECO:0007669"/>
    <property type="project" value="TreeGrafter"/>
</dbReference>
<dbReference type="Pfam" id="PF00069">
    <property type="entry name" value="Pkinase"/>
    <property type="match status" value="1"/>
</dbReference>
<dbReference type="InterPro" id="IPR008271">
    <property type="entry name" value="Ser/Thr_kinase_AS"/>
</dbReference>
<evidence type="ECO:0000256" key="3">
    <source>
        <dbReference type="ARBA" id="ARBA00022840"/>
    </source>
</evidence>
<dbReference type="GO" id="GO:0005524">
    <property type="term" value="F:ATP binding"/>
    <property type="evidence" value="ECO:0007669"/>
    <property type="project" value="UniProtKB-KW"/>
</dbReference>
<dbReference type="GO" id="GO:0000407">
    <property type="term" value="C:phagophore assembly site"/>
    <property type="evidence" value="ECO:0007669"/>
    <property type="project" value="TreeGrafter"/>
</dbReference>
<comment type="similarity">
    <text evidence="1">Belongs to the protein kinase superfamily. CAMK Ser/Thr protein kinase family. SNF1 subfamily.</text>
</comment>
<dbReference type="InterPro" id="IPR045269">
    <property type="entry name" value="Atg1-like"/>
</dbReference>
<evidence type="ECO:0000313" key="7">
    <source>
        <dbReference type="Proteomes" id="UP000236161"/>
    </source>
</evidence>
<gene>
    <name evidence="6" type="primary">CIPK26</name>
    <name evidence="6" type="ORF">AXF42_Ash003455</name>
</gene>
<sequence>MAAVTADDAEEIVDALEHYDVKEKLGGEAPLTAVWRAVHRSSGQEVAIKRIRVSGINRSLRECLDCELNFLASVRHPNIIRLMDVARSDGSIFLVLEYCAGGDLAAYIRQNGRVHEHVARKFMIQLGSGLKVLRARHIIHRDLKPENILLTTHTSEAILKVADFGLSRIVCPGEYADAVCGSPLYMAPEVMLFQKYDDKVDMWSIGVILFELLNGYLPFHGRNNVQLLRNIGDSTSLPFSQVILPSLHPDSIDICTRLLCKNPAFRMSFDEFSNHKFFRK</sequence>
<dbReference type="SMART" id="SM00220">
    <property type="entry name" value="S_TKc"/>
    <property type="match status" value="1"/>
</dbReference>
<accession>A0A2I0BG81</accession>
<evidence type="ECO:0000313" key="6">
    <source>
        <dbReference type="EMBL" id="PKA66799.1"/>
    </source>
</evidence>
<evidence type="ECO:0000256" key="1">
    <source>
        <dbReference type="ARBA" id="ARBA00006234"/>
    </source>
</evidence>
<dbReference type="FunFam" id="1.10.510.10:FF:000571">
    <property type="entry name" value="Maternal embryonic leucine zipper kinase"/>
    <property type="match status" value="1"/>
</dbReference>
<dbReference type="InterPro" id="IPR000719">
    <property type="entry name" value="Prot_kinase_dom"/>
</dbReference>
<keyword evidence="6" id="KW-0808">Transferase</keyword>
<evidence type="ECO:0000259" key="5">
    <source>
        <dbReference type="PROSITE" id="PS50011"/>
    </source>
</evidence>
<feature type="domain" description="Protein kinase" evidence="5">
    <location>
        <begin position="20"/>
        <end position="278"/>
    </location>
</feature>
<dbReference type="Gene3D" id="1.10.510.10">
    <property type="entry name" value="Transferase(Phosphotransferase) domain 1"/>
    <property type="match status" value="1"/>
</dbReference>
<dbReference type="GO" id="GO:0004674">
    <property type="term" value="F:protein serine/threonine kinase activity"/>
    <property type="evidence" value="ECO:0007669"/>
    <property type="project" value="UniProtKB-EC"/>
</dbReference>
<dbReference type="GO" id="GO:0016020">
    <property type="term" value="C:membrane"/>
    <property type="evidence" value="ECO:0007669"/>
    <property type="project" value="TreeGrafter"/>
</dbReference>
<reference evidence="6 7" key="1">
    <citation type="journal article" date="2017" name="Nature">
        <title>The Apostasia genome and the evolution of orchids.</title>
        <authorList>
            <person name="Zhang G.Q."/>
            <person name="Liu K.W."/>
            <person name="Li Z."/>
            <person name="Lohaus R."/>
            <person name="Hsiao Y.Y."/>
            <person name="Niu S.C."/>
            <person name="Wang J.Y."/>
            <person name="Lin Y.C."/>
            <person name="Xu Q."/>
            <person name="Chen L.J."/>
            <person name="Yoshida K."/>
            <person name="Fujiwara S."/>
            <person name="Wang Z.W."/>
            <person name="Zhang Y.Q."/>
            <person name="Mitsuda N."/>
            <person name="Wang M."/>
            <person name="Liu G.H."/>
            <person name="Pecoraro L."/>
            <person name="Huang H.X."/>
            <person name="Xiao X.J."/>
            <person name="Lin M."/>
            <person name="Wu X.Y."/>
            <person name="Wu W.L."/>
            <person name="Chen Y.Y."/>
            <person name="Chang S.B."/>
            <person name="Sakamoto S."/>
            <person name="Ohme-Takagi M."/>
            <person name="Yagi M."/>
            <person name="Zeng S.J."/>
            <person name="Shen C.Y."/>
            <person name="Yeh C.M."/>
            <person name="Luo Y.B."/>
            <person name="Tsai W.C."/>
            <person name="Van de Peer Y."/>
            <person name="Liu Z.J."/>
        </authorList>
    </citation>
    <scope>NUCLEOTIDE SEQUENCE [LARGE SCALE GENOMIC DNA]</scope>
    <source>
        <strain evidence="7">cv. Shenzhen</strain>
        <tissue evidence="6">Stem</tissue>
    </source>
</reference>
<keyword evidence="3" id="KW-0067">ATP-binding</keyword>
<proteinExistence type="inferred from homology"/>
<dbReference type="OrthoDB" id="346907at2759"/>
<dbReference type="GO" id="GO:0000045">
    <property type="term" value="P:autophagosome assembly"/>
    <property type="evidence" value="ECO:0007669"/>
    <property type="project" value="TreeGrafter"/>
</dbReference>
<dbReference type="STRING" id="1088818.A0A2I0BG81"/>
<dbReference type="GO" id="GO:0010506">
    <property type="term" value="P:regulation of autophagy"/>
    <property type="evidence" value="ECO:0007669"/>
    <property type="project" value="InterPro"/>
</dbReference>
<evidence type="ECO:0000256" key="2">
    <source>
        <dbReference type="ARBA" id="ARBA00022741"/>
    </source>
</evidence>